<evidence type="ECO:0000313" key="11">
    <source>
        <dbReference type="EMBL" id="SSD58559.1"/>
    </source>
</evidence>
<comment type="subunit">
    <text evidence="7">V-ATPase is a heteromultimeric enzyme composed of a peripheral catalytic V1 complex (components A to H) attached to an integral membrane V0 proton pore complex (components: a, c, c', c'', d, e, f and VOA1).</text>
</comment>
<dbReference type="Gene3D" id="3.40.50.10580">
    <property type="entry name" value="ATPase, V1 complex, subunit F"/>
    <property type="match status" value="1"/>
</dbReference>
<feature type="region of interest" description="Disordered" evidence="10">
    <location>
        <begin position="38"/>
        <end position="64"/>
    </location>
</feature>
<proteinExistence type="inferred from homology"/>
<keyword evidence="12" id="KW-1185">Reference proteome</keyword>
<evidence type="ECO:0000256" key="6">
    <source>
        <dbReference type="ARBA" id="ARBA00029427"/>
    </source>
</evidence>
<dbReference type="VEuPathDB" id="FungiDB:SCODWIG_00320"/>
<dbReference type="AlphaFoldDB" id="A0A376B1R0"/>
<dbReference type="InterPro" id="IPR005772">
    <property type="entry name" value="ATPase_V1-cplx_fsu_euk"/>
</dbReference>
<keyword evidence="3 9" id="KW-0813">Transport</keyword>
<sequence>MSSSSTGQAEKRNIIAVIGDEDTTTGLLLAGVGQIAPNQTAEQDDSVAQDRSNTDTKHKNEDIGDNMGKNFFVYREGKTTKQELEEIFQLFTQKRKDISLLLINQFVADKIRHSVDSYTNAFPAILEIPSKDHPYNPEKDSVLKRVKKLFGE</sequence>
<protein>
    <recommendedName>
        <fullName evidence="2 9">V-type proton ATPase subunit F</fullName>
    </recommendedName>
</protein>
<evidence type="ECO:0000256" key="4">
    <source>
        <dbReference type="ARBA" id="ARBA00022781"/>
    </source>
</evidence>
<dbReference type="GO" id="GO:0033180">
    <property type="term" value="C:proton-transporting V-type ATPase, V1 domain"/>
    <property type="evidence" value="ECO:0007669"/>
    <property type="project" value="InterPro"/>
</dbReference>
<dbReference type="PIRSF" id="PIRSF015945">
    <property type="entry name" value="ATPase_V1_F_euk"/>
    <property type="match status" value="1"/>
</dbReference>
<keyword evidence="5 9" id="KW-0406">Ion transport</keyword>
<evidence type="ECO:0000313" key="12">
    <source>
        <dbReference type="Proteomes" id="UP000262825"/>
    </source>
</evidence>
<evidence type="ECO:0000256" key="10">
    <source>
        <dbReference type="SAM" id="MobiDB-lite"/>
    </source>
</evidence>
<reference evidence="12" key="1">
    <citation type="submission" date="2018-06" db="EMBL/GenBank/DDBJ databases">
        <authorList>
            <person name="Guldener U."/>
        </authorList>
    </citation>
    <scope>NUCLEOTIDE SEQUENCE [LARGE SCALE GENOMIC DNA]</scope>
    <source>
        <strain evidence="12">UTAD17</strain>
    </source>
</reference>
<evidence type="ECO:0000256" key="5">
    <source>
        <dbReference type="ARBA" id="ARBA00023065"/>
    </source>
</evidence>
<comment type="subunit">
    <text evidence="9">V-ATPase is a heteromultimeric enzyme made up of two complexes: the ATP-hydrolytic V1 complex and the proton translocation V0 complex.</text>
</comment>
<evidence type="ECO:0000256" key="7">
    <source>
        <dbReference type="ARBA" id="ARBA00029477"/>
    </source>
</evidence>
<evidence type="ECO:0000256" key="9">
    <source>
        <dbReference type="PIRNR" id="PIRNR015945"/>
    </source>
</evidence>
<evidence type="ECO:0000256" key="2">
    <source>
        <dbReference type="ARBA" id="ARBA00013430"/>
    </source>
</evidence>
<dbReference type="InterPro" id="IPR036906">
    <property type="entry name" value="ATPase_V1_fsu_sf"/>
</dbReference>
<dbReference type="PANTHER" id="PTHR13861:SF2">
    <property type="entry name" value="V-TYPE PROTON ATPASE SUBUNIT F"/>
    <property type="match status" value="1"/>
</dbReference>
<feature type="compositionally biased region" description="Basic and acidic residues" evidence="10">
    <location>
        <begin position="52"/>
        <end position="62"/>
    </location>
</feature>
<name>A0A376B1R0_9ASCO</name>
<dbReference type="GO" id="GO:0046961">
    <property type="term" value="F:proton-transporting ATPase activity, rotational mechanism"/>
    <property type="evidence" value="ECO:0007669"/>
    <property type="project" value="InterPro"/>
</dbReference>
<dbReference type="PANTHER" id="PTHR13861">
    <property type="entry name" value="VACUOLAR ATP SYNTHASE SUBUNIT F"/>
    <property type="match status" value="1"/>
</dbReference>
<gene>
    <name evidence="11" type="ORF">SCODWIG_00320</name>
</gene>
<evidence type="ECO:0000256" key="3">
    <source>
        <dbReference type="ARBA" id="ARBA00022448"/>
    </source>
</evidence>
<dbReference type="InterPro" id="IPR008218">
    <property type="entry name" value="ATPase_V1-cplx_f_g_su"/>
</dbReference>
<dbReference type="GO" id="GO:0000329">
    <property type="term" value="C:fungal-type vacuole membrane"/>
    <property type="evidence" value="ECO:0007669"/>
    <property type="project" value="TreeGrafter"/>
</dbReference>
<dbReference type="NCBIfam" id="TIGR01101">
    <property type="entry name" value="V_ATP_synt_F"/>
    <property type="match status" value="1"/>
</dbReference>
<comment type="similarity">
    <text evidence="1 9">Belongs to the V-ATPase F subunit family.</text>
</comment>
<evidence type="ECO:0000256" key="8">
    <source>
        <dbReference type="ARBA" id="ARBA00046254"/>
    </source>
</evidence>
<dbReference type="EMBL" id="UFAJ01000024">
    <property type="protein sequence ID" value="SSD58559.1"/>
    <property type="molecule type" value="Genomic_DNA"/>
</dbReference>
<organism evidence="11 12">
    <name type="scientific">Saccharomycodes ludwigii</name>
    <dbReference type="NCBI Taxonomy" id="36035"/>
    <lineage>
        <taxon>Eukaryota</taxon>
        <taxon>Fungi</taxon>
        <taxon>Dikarya</taxon>
        <taxon>Ascomycota</taxon>
        <taxon>Saccharomycotina</taxon>
        <taxon>Saccharomycetes</taxon>
        <taxon>Saccharomycodales</taxon>
        <taxon>Saccharomycodaceae</taxon>
        <taxon>Saccharomycodes</taxon>
    </lineage>
</organism>
<comment type="subcellular location">
    <subcellularLocation>
        <location evidence="6">Vacuole membrane</location>
        <topology evidence="6">Peripheral membrane protein</topology>
        <orientation evidence="6">Cytoplasmic side</orientation>
    </subcellularLocation>
</comment>
<dbReference type="Proteomes" id="UP000262825">
    <property type="component" value="Unassembled WGS sequence"/>
</dbReference>
<dbReference type="OrthoDB" id="10261947at2759"/>
<accession>A0A376B1R0</accession>
<comment type="function">
    <text evidence="8 9">Subunit of the V1 complex of vacuolar(H+)-ATPase (V-ATPase), a multisubunit enzyme composed of a peripheral complex (V1) that hydrolyzes ATP and a membrane integral complex (V0) that translocates protons. V-ATPase is responsible for acidifying and maintaining the pH of intracellular compartments.</text>
</comment>
<dbReference type="Pfam" id="PF01990">
    <property type="entry name" value="ATP-synt_F"/>
    <property type="match status" value="1"/>
</dbReference>
<dbReference type="SUPFAM" id="SSF159468">
    <property type="entry name" value="AtpF-like"/>
    <property type="match status" value="1"/>
</dbReference>
<keyword evidence="4 9" id="KW-0375">Hydrogen ion transport</keyword>
<evidence type="ECO:0000256" key="1">
    <source>
        <dbReference type="ARBA" id="ARBA00010148"/>
    </source>
</evidence>